<dbReference type="Proteomes" id="UP000728185">
    <property type="component" value="Unassembled WGS sequence"/>
</dbReference>
<dbReference type="EMBL" id="LUCM01007362">
    <property type="protein sequence ID" value="KAA0190104.1"/>
    <property type="molecule type" value="Genomic_DNA"/>
</dbReference>
<protein>
    <submittedName>
        <fullName evidence="1">Uncharacterized protein</fullName>
    </submittedName>
</protein>
<evidence type="ECO:0000313" key="1">
    <source>
        <dbReference type="EMBL" id="KAA0190104.1"/>
    </source>
</evidence>
<sequence>MSNEELCRPATTIGSLDHIKPTIPVSHKVFRLCRISTSNYERGPETNTIGTAIVRTEKRTMPNNSPPVMYESPHRDLRPQIVCIFTVFPDTKHNSQ</sequence>
<reference evidence="1" key="1">
    <citation type="submission" date="2019-05" db="EMBL/GenBank/DDBJ databases">
        <title>Annotation for the trematode Fasciolopsis buski.</title>
        <authorList>
            <person name="Choi Y.-J."/>
        </authorList>
    </citation>
    <scope>NUCLEOTIDE SEQUENCE</scope>
    <source>
        <strain evidence="1">HT</strain>
        <tissue evidence="1">Whole worm</tissue>
    </source>
</reference>
<dbReference type="AlphaFoldDB" id="A0A8E0VIF7"/>
<proteinExistence type="predicted"/>
<organism evidence="1 2">
    <name type="scientific">Fasciolopsis buskii</name>
    <dbReference type="NCBI Taxonomy" id="27845"/>
    <lineage>
        <taxon>Eukaryota</taxon>
        <taxon>Metazoa</taxon>
        <taxon>Spiralia</taxon>
        <taxon>Lophotrochozoa</taxon>
        <taxon>Platyhelminthes</taxon>
        <taxon>Trematoda</taxon>
        <taxon>Digenea</taxon>
        <taxon>Plagiorchiida</taxon>
        <taxon>Echinostomata</taxon>
        <taxon>Echinostomatoidea</taxon>
        <taxon>Fasciolidae</taxon>
        <taxon>Fasciolopsis</taxon>
    </lineage>
</organism>
<comment type="caution">
    <text evidence="1">The sequence shown here is derived from an EMBL/GenBank/DDBJ whole genome shotgun (WGS) entry which is preliminary data.</text>
</comment>
<name>A0A8E0VIF7_9TREM</name>
<keyword evidence="2" id="KW-1185">Reference proteome</keyword>
<evidence type="ECO:0000313" key="2">
    <source>
        <dbReference type="Proteomes" id="UP000728185"/>
    </source>
</evidence>
<gene>
    <name evidence="1" type="ORF">FBUS_02175</name>
</gene>
<accession>A0A8E0VIF7</accession>